<dbReference type="OrthoDB" id="2450120at2"/>
<comment type="cofactor">
    <cofactor evidence="1">
        <name>FAD</name>
        <dbReference type="ChEBI" id="CHEBI:57692"/>
    </cofactor>
</comment>
<accession>A0A286R7X8</accession>
<keyword evidence="3" id="KW-0285">Flavoprotein</keyword>
<evidence type="ECO:0000256" key="3">
    <source>
        <dbReference type="ARBA" id="ARBA00022630"/>
    </source>
</evidence>
<dbReference type="InterPro" id="IPR009100">
    <property type="entry name" value="AcylCoA_DH/oxidase_NM_dom_sf"/>
</dbReference>
<gene>
    <name evidence="8" type="ORF">CKF48_22585</name>
</gene>
<keyword evidence="9" id="KW-1185">Reference proteome</keyword>
<dbReference type="Pfam" id="PF00441">
    <property type="entry name" value="Acyl-CoA_dh_1"/>
    <property type="match status" value="1"/>
</dbReference>
<dbReference type="InterPro" id="IPR009075">
    <property type="entry name" value="AcylCo_DH/oxidase_C"/>
</dbReference>
<dbReference type="GO" id="GO:0003995">
    <property type="term" value="F:acyl-CoA dehydrogenase activity"/>
    <property type="evidence" value="ECO:0007669"/>
    <property type="project" value="TreeGrafter"/>
</dbReference>
<dbReference type="Gene3D" id="1.10.540.10">
    <property type="entry name" value="Acyl-CoA dehydrogenase/oxidase, N-terminal domain"/>
    <property type="match status" value="1"/>
</dbReference>
<dbReference type="Proteomes" id="UP000215137">
    <property type="component" value="Chromosome"/>
</dbReference>
<dbReference type="PANTHER" id="PTHR43884:SF20">
    <property type="entry name" value="ACYL-COA DEHYDROGENASE FADE28"/>
    <property type="match status" value="1"/>
</dbReference>
<evidence type="ECO:0000313" key="8">
    <source>
        <dbReference type="EMBL" id="ASV69851.1"/>
    </source>
</evidence>
<evidence type="ECO:0000256" key="1">
    <source>
        <dbReference type="ARBA" id="ARBA00001974"/>
    </source>
</evidence>
<keyword evidence="4" id="KW-0274">FAD</keyword>
<dbReference type="EMBL" id="CP022983">
    <property type="protein sequence ID" value="ASV69851.1"/>
    <property type="molecule type" value="Genomic_DNA"/>
</dbReference>
<evidence type="ECO:0000256" key="5">
    <source>
        <dbReference type="ARBA" id="ARBA00023002"/>
    </source>
</evidence>
<dbReference type="InterPro" id="IPR037069">
    <property type="entry name" value="AcylCoA_DH/ox_N_sf"/>
</dbReference>
<feature type="domain" description="Acyl-CoA dehydrogenase/oxidase C-terminal" evidence="6">
    <location>
        <begin position="209"/>
        <end position="317"/>
    </location>
</feature>
<evidence type="ECO:0000259" key="6">
    <source>
        <dbReference type="Pfam" id="PF00441"/>
    </source>
</evidence>
<organism evidence="8 9">
    <name type="scientific">Cytobacillus kochii</name>
    <dbReference type="NCBI Taxonomy" id="859143"/>
    <lineage>
        <taxon>Bacteria</taxon>
        <taxon>Bacillati</taxon>
        <taxon>Bacillota</taxon>
        <taxon>Bacilli</taxon>
        <taxon>Bacillales</taxon>
        <taxon>Bacillaceae</taxon>
        <taxon>Cytobacillus</taxon>
    </lineage>
</organism>
<sequence>MSEIKEYIYDSASKFLKKQSTQDLLEKGQKGLFDDELWASLNDMGLTGVNIPEADGGVGGDYEDGFTVIRLVGQYPIPLPLPETLISKWILSQYEMKITHDQPLSFHFNEQNPLEVRKHNGNYILSGEALNVPWGRVAKEIVALAKCQNEWMMVLVPVNESKIHEQVNLAGEPRDSLIFHDIHIGDSAIKIIEDCESKKIVEQLYALAKAAMLAGISERVVQECLSYASERKQFGKNLYRFQAVQQHISLLVGETAACLAAVNNAVEMLQGSHDSLSIMLTKIKVSAVAGDIAMTAHQLHGAIGMTYEHTLHHLTKRLWSWRDEAGNERYWQGELSTYIAHSPVTIWSLLVDNHEVKSIL</sequence>
<dbReference type="Pfam" id="PF02771">
    <property type="entry name" value="Acyl-CoA_dh_N"/>
    <property type="match status" value="1"/>
</dbReference>
<dbReference type="InterPro" id="IPR013786">
    <property type="entry name" value="AcylCoA_DH/ox_N"/>
</dbReference>
<feature type="domain" description="Acyl-CoA dehydrogenase/oxidase N-terminal" evidence="7">
    <location>
        <begin position="5"/>
        <end position="70"/>
    </location>
</feature>
<evidence type="ECO:0008006" key="10">
    <source>
        <dbReference type="Google" id="ProtNLM"/>
    </source>
</evidence>
<proteinExistence type="inferred from homology"/>
<name>A0A286R7X8_9BACI</name>
<dbReference type="KEGG" id="bko:CKF48_22585"/>
<dbReference type="PANTHER" id="PTHR43884">
    <property type="entry name" value="ACYL-COA DEHYDROGENASE"/>
    <property type="match status" value="1"/>
</dbReference>
<reference evidence="8 9" key="1">
    <citation type="submission" date="2017-08" db="EMBL/GenBank/DDBJ databases">
        <title>Complete Genome Sequence of Bacillus kochii Oregon-R-modENCODE STRAIN BDGP4, isolated from Drosophila melanogaster gut.</title>
        <authorList>
            <person name="Wan K.H."/>
            <person name="Yu C."/>
            <person name="Park S."/>
            <person name="Hammonds A.S."/>
            <person name="Booth B.W."/>
            <person name="Celniker S.E."/>
        </authorList>
    </citation>
    <scope>NUCLEOTIDE SEQUENCE [LARGE SCALE GENOMIC DNA]</scope>
    <source>
        <strain evidence="8 9">BDGP4</strain>
    </source>
</reference>
<evidence type="ECO:0000259" key="7">
    <source>
        <dbReference type="Pfam" id="PF02771"/>
    </source>
</evidence>
<evidence type="ECO:0000313" key="9">
    <source>
        <dbReference type="Proteomes" id="UP000215137"/>
    </source>
</evidence>
<evidence type="ECO:0000256" key="4">
    <source>
        <dbReference type="ARBA" id="ARBA00022827"/>
    </source>
</evidence>
<dbReference type="SUPFAM" id="SSF47203">
    <property type="entry name" value="Acyl-CoA dehydrogenase C-terminal domain-like"/>
    <property type="match status" value="1"/>
</dbReference>
<dbReference type="Gene3D" id="1.20.140.10">
    <property type="entry name" value="Butyryl-CoA Dehydrogenase, subunit A, domain 3"/>
    <property type="match status" value="1"/>
</dbReference>
<evidence type="ECO:0000256" key="2">
    <source>
        <dbReference type="ARBA" id="ARBA00009347"/>
    </source>
</evidence>
<dbReference type="AlphaFoldDB" id="A0A286R7X8"/>
<dbReference type="SUPFAM" id="SSF56645">
    <property type="entry name" value="Acyl-CoA dehydrogenase NM domain-like"/>
    <property type="match status" value="1"/>
</dbReference>
<protein>
    <recommendedName>
        <fullName evidence="10">Acyl-CoA dehydrogenase</fullName>
    </recommendedName>
</protein>
<comment type="similarity">
    <text evidence="2">Belongs to the acyl-CoA dehydrogenase family.</text>
</comment>
<dbReference type="GO" id="GO:0050660">
    <property type="term" value="F:flavin adenine dinucleotide binding"/>
    <property type="evidence" value="ECO:0007669"/>
    <property type="project" value="InterPro"/>
</dbReference>
<keyword evidence="5" id="KW-0560">Oxidoreductase</keyword>
<dbReference type="RefSeq" id="WP_095373415.1">
    <property type="nucleotide sequence ID" value="NZ_CP022983.1"/>
</dbReference>
<dbReference type="InterPro" id="IPR036250">
    <property type="entry name" value="AcylCo_DH-like_C"/>
</dbReference>